<proteinExistence type="predicted"/>
<dbReference type="AlphaFoldDB" id="A0AAE3D347"/>
<evidence type="ECO:0000256" key="1">
    <source>
        <dbReference type="SAM" id="MobiDB-lite"/>
    </source>
</evidence>
<dbReference type="EMBL" id="JAICBX010000004">
    <property type="protein sequence ID" value="MBW8639441.1"/>
    <property type="molecule type" value="Genomic_DNA"/>
</dbReference>
<organism evidence="2 3">
    <name type="scientific">Flavimaribacter sediminis</name>
    <dbReference type="NCBI Taxonomy" id="2865987"/>
    <lineage>
        <taxon>Bacteria</taxon>
        <taxon>Pseudomonadati</taxon>
        <taxon>Pseudomonadota</taxon>
        <taxon>Alphaproteobacteria</taxon>
        <taxon>Hyphomicrobiales</taxon>
        <taxon>Rhizobiaceae</taxon>
        <taxon>Flavimaribacter</taxon>
    </lineage>
</organism>
<dbReference type="RefSeq" id="WP_220230172.1">
    <property type="nucleotide sequence ID" value="NZ_JAICBX010000004.1"/>
</dbReference>
<gene>
    <name evidence="2" type="ORF">K1W69_19760</name>
</gene>
<feature type="region of interest" description="Disordered" evidence="1">
    <location>
        <begin position="275"/>
        <end position="323"/>
    </location>
</feature>
<evidence type="ECO:0000313" key="3">
    <source>
        <dbReference type="Proteomes" id="UP001196509"/>
    </source>
</evidence>
<name>A0AAE3D347_9HYPH</name>
<reference evidence="2" key="1">
    <citation type="submission" date="2021-08" db="EMBL/GenBank/DDBJ databases">
        <title>Hoeflea bacterium WL0058 sp. nov., isolated from the sediment.</title>
        <authorList>
            <person name="Wang L."/>
            <person name="Zhang D."/>
        </authorList>
    </citation>
    <scope>NUCLEOTIDE SEQUENCE</scope>
    <source>
        <strain evidence="2">WL0058</strain>
    </source>
</reference>
<feature type="compositionally biased region" description="Low complexity" evidence="1">
    <location>
        <begin position="307"/>
        <end position="316"/>
    </location>
</feature>
<accession>A0AAE3D347</accession>
<keyword evidence="3" id="KW-1185">Reference proteome</keyword>
<evidence type="ECO:0008006" key="4">
    <source>
        <dbReference type="Google" id="ProtNLM"/>
    </source>
</evidence>
<comment type="caution">
    <text evidence="2">The sequence shown here is derived from an EMBL/GenBank/DDBJ whole genome shotgun (WGS) entry which is preliminary data.</text>
</comment>
<protein>
    <recommendedName>
        <fullName evidence="4">DUF2336 domain-containing protein</fullName>
    </recommendedName>
</protein>
<sequence length="323" mass="34937">MDRFRDLERAGVSGKKDSALLAAVAGYEAVQRPAEREKAQFSKLFVALFEFASDEARRTASAALSRLADVPHDVAITIVRAPLEISAPFLAFGLSLQDDVLVELAATLELSKVRAIARRSFLSAPVEDALRSRFRQEAAPSATEERVRTELKALVSRPLRASELALPEPTAAPVAVDALVEAAALGDRTRFSNALADRLQSTAALAERILMDGSGRQLAMTLQALGLGDAQIIATLEAVFWHLQTVEGDESHAALLLAECDPEISRRKVTAWRNANPPLRDNRTRHTRQVMETGDRPLPTADRHHAAPVSGAAPAADKSFSRA</sequence>
<dbReference type="Proteomes" id="UP001196509">
    <property type="component" value="Unassembled WGS sequence"/>
</dbReference>
<evidence type="ECO:0000313" key="2">
    <source>
        <dbReference type="EMBL" id="MBW8639441.1"/>
    </source>
</evidence>